<dbReference type="Proteomes" id="UP001060170">
    <property type="component" value="Chromosome 1"/>
</dbReference>
<sequence length="63" mass="7150">MIGLMKGNSRDYKHGSQQGQVCYKSDDAENNQKQNSVATGDKEFDFLCISQLIPEFLIHNDEL</sequence>
<gene>
    <name evidence="1" type="ORF">MJO28_000196</name>
</gene>
<dbReference type="EMBL" id="CM045865">
    <property type="protein sequence ID" value="KAI7962102.1"/>
    <property type="molecule type" value="Genomic_DNA"/>
</dbReference>
<reference evidence="2" key="1">
    <citation type="journal article" date="2018" name="BMC Genomics">
        <title>Genomic insights into host adaptation between the wheat stripe rust pathogen (Puccinia striiformis f. sp. tritici) and the barley stripe rust pathogen (Puccinia striiformis f. sp. hordei).</title>
        <authorList>
            <person name="Xia C."/>
            <person name="Wang M."/>
            <person name="Yin C."/>
            <person name="Cornejo O.E."/>
            <person name="Hulbert S.H."/>
            <person name="Chen X."/>
        </authorList>
    </citation>
    <scope>NUCLEOTIDE SEQUENCE [LARGE SCALE GENOMIC DNA]</scope>
    <source>
        <strain evidence="2">93-210</strain>
    </source>
</reference>
<evidence type="ECO:0000313" key="1">
    <source>
        <dbReference type="EMBL" id="KAI7962102.1"/>
    </source>
</evidence>
<name>A0ACC0EXE9_9BASI</name>
<accession>A0ACC0EXE9</accession>
<keyword evidence="2" id="KW-1185">Reference proteome</keyword>
<reference evidence="1 2" key="3">
    <citation type="journal article" date="2022" name="Microbiol. Spectr.">
        <title>Folding features and dynamics of 3D genome architecture in plant fungal pathogens.</title>
        <authorList>
            <person name="Xia C."/>
        </authorList>
    </citation>
    <scope>NUCLEOTIDE SEQUENCE [LARGE SCALE GENOMIC DNA]</scope>
    <source>
        <strain evidence="1 2">93-210</strain>
    </source>
</reference>
<protein>
    <submittedName>
        <fullName evidence="1">Uncharacterized protein</fullName>
    </submittedName>
</protein>
<organism evidence="1 2">
    <name type="scientific">Puccinia striiformis f. sp. tritici</name>
    <dbReference type="NCBI Taxonomy" id="168172"/>
    <lineage>
        <taxon>Eukaryota</taxon>
        <taxon>Fungi</taxon>
        <taxon>Dikarya</taxon>
        <taxon>Basidiomycota</taxon>
        <taxon>Pucciniomycotina</taxon>
        <taxon>Pucciniomycetes</taxon>
        <taxon>Pucciniales</taxon>
        <taxon>Pucciniaceae</taxon>
        <taxon>Puccinia</taxon>
    </lineage>
</organism>
<evidence type="ECO:0000313" key="2">
    <source>
        <dbReference type="Proteomes" id="UP001060170"/>
    </source>
</evidence>
<reference evidence="2" key="2">
    <citation type="journal article" date="2018" name="Mol. Plant Microbe Interact.">
        <title>Genome sequence resources for the wheat stripe rust pathogen (Puccinia striiformis f. sp. tritici) and the barley stripe rust pathogen (Puccinia striiformis f. sp. hordei).</title>
        <authorList>
            <person name="Xia C."/>
            <person name="Wang M."/>
            <person name="Yin C."/>
            <person name="Cornejo O.E."/>
            <person name="Hulbert S.H."/>
            <person name="Chen X."/>
        </authorList>
    </citation>
    <scope>NUCLEOTIDE SEQUENCE [LARGE SCALE GENOMIC DNA]</scope>
    <source>
        <strain evidence="2">93-210</strain>
    </source>
</reference>
<comment type="caution">
    <text evidence="1">The sequence shown here is derived from an EMBL/GenBank/DDBJ whole genome shotgun (WGS) entry which is preliminary data.</text>
</comment>
<proteinExistence type="predicted"/>